<name>A0A6C0I4E2_9ZZZZ</name>
<proteinExistence type="predicted"/>
<organism evidence="1">
    <name type="scientific">viral metagenome</name>
    <dbReference type="NCBI Taxonomy" id="1070528"/>
    <lineage>
        <taxon>unclassified sequences</taxon>
        <taxon>metagenomes</taxon>
        <taxon>organismal metagenomes</taxon>
    </lineage>
</organism>
<accession>A0A6C0I4E2</accession>
<sequence length="51" mass="5459">MLAPAGRADKSDFNTVNAVTPDGTVYDMVAVFPEYAMLPEIIGTAYCFNNG</sequence>
<protein>
    <submittedName>
        <fullName evidence="1">Uncharacterized protein</fullName>
    </submittedName>
</protein>
<evidence type="ECO:0000313" key="1">
    <source>
        <dbReference type="EMBL" id="QHT87881.1"/>
    </source>
</evidence>
<reference evidence="1" key="1">
    <citation type="journal article" date="2020" name="Nature">
        <title>Giant virus diversity and host interactions through global metagenomics.</title>
        <authorList>
            <person name="Schulz F."/>
            <person name="Roux S."/>
            <person name="Paez-Espino D."/>
            <person name="Jungbluth S."/>
            <person name="Walsh D.A."/>
            <person name="Denef V.J."/>
            <person name="McMahon K.D."/>
            <person name="Konstantinidis K.T."/>
            <person name="Eloe-Fadrosh E.A."/>
            <person name="Kyrpides N.C."/>
            <person name="Woyke T."/>
        </authorList>
    </citation>
    <scope>NUCLEOTIDE SEQUENCE</scope>
    <source>
        <strain evidence="1">GVMAG-M-3300023184-191</strain>
    </source>
</reference>
<dbReference type="EMBL" id="MN740102">
    <property type="protein sequence ID" value="QHT87881.1"/>
    <property type="molecule type" value="Genomic_DNA"/>
</dbReference>
<dbReference type="AlphaFoldDB" id="A0A6C0I4E2"/>